<feature type="compositionally biased region" description="Pro residues" evidence="4">
    <location>
        <begin position="53"/>
        <end position="63"/>
    </location>
</feature>
<dbReference type="Pfam" id="PF04082">
    <property type="entry name" value="Fungal_trans"/>
    <property type="match status" value="1"/>
</dbReference>
<dbReference type="Gene3D" id="4.10.240.10">
    <property type="entry name" value="Zn(2)-C6 fungal-type DNA-binding domain"/>
    <property type="match status" value="1"/>
</dbReference>
<proteinExistence type="predicted"/>
<keyword evidence="2" id="KW-0539">Nucleus</keyword>
<keyword evidence="1" id="KW-0479">Metal-binding</keyword>
<dbReference type="GO" id="GO:0000981">
    <property type="term" value="F:DNA-binding transcription factor activity, RNA polymerase II-specific"/>
    <property type="evidence" value="ECO:0007669"/>
    <property type="project" value="InterPro"/>
</dbReference>
<organism evidence="6 7">
    <name type="scientific">Thelonectria olida</name>
    <dbReference type="NCBI Taxonomy" id="1576542"/>
    <lineage>
        <taxon>Eukaryota</taxon>
        <taxon>Fungi</taxon>
        <taxon>Dikarya</taxon>
        <taxon>Ascomycota</taxon>
        <taxon>Pezizomycotina</taxon>
        <taxon>Sordariomycetes</taxon>
        <taxon>Hypocreomycetidae</taxon>
        <taxon>Hypocreales</taxon>
        <taxon>Nectriaceae</taxon>
        <taxon>Thelonectria</taxon>
    </lineage>
</organism>
<dbReference type="PROSITE" id="PS00463">
    <property type="entry name" value="ZN2_CY6_FUNGAL_1"/>
    <property type="match status" value="1"/>
</dbReference>
<dbReference type="InterPro" id="IPR036864">
    <property type="entry name" value="Zn2-C6_fun-type_DNA-bd_sf"/>
</dbReference>
<dbReference type="AlphaFoldDB" id="A0A9P8VZ28"/>
<sequence>MAASSQNPYARSPNLSTRSYDSSSVSSATSPKPPLQYLTGAMANNPRIHAAPTPQPIGIPPLPSVSQGFQSYNPMATSSSLGQESLASTDSVASTPGISSVHLPGGPGPQTQKRAYRQRRKDPSCDACRERKVKCDATETTSCSECSSRNVKCQFTKETNRRMSSIKQVQDLEKQMERVKRENSGLRRMLQDRDGSMDLDIDTADHPPPHLPAIGSEPKLRKRATPVQELARARANVRDYSKGVWKPPAQYRATSLLSFDPPRPELPPRHVADQILHTYYSTCHAMFPILHFPTFRAMLDSLYTSNNLARTSPAWLSLLFSVLAAGSLFGSVSQPNAFYKPAEYLENANKMIDPWNDDFTLDSARALVLISLCLNEMNLKSAAWTWLGRAVRVGQDLGLYSESGPWPVIEGEMRRRTWWTIYILDRTLATELGRPVLIDDEDCDVSLPAGVDDQYIHEGGMLVPNGAEPLTHSLLAVIHVVRSYTALLTALTPPALSSTQLSNLDNHFKKCLGTFPPACDPSSTVPLAPHFLAPLAYLIHARLLLHRHHLDPGYPLEARLASVENCTHIALDTASLLQRSNTAVLAEGATALLTTHIFRCTLFLLLTGYHDHAIICIRALAAMSARRDVAIPCGRFLSFFVSTLATKREEAANYVSRGAPLPPFGTSRPPVDPTAILQVLSRDEDLLAYVSADLQASPDAAWLWAGLERETQLPQHSPTVPPQTTGSASNLVSSEARTGLTEGEEREWGGWTRLETAVRGLDVGNATPTPANRPTWTLPPPRKSETPGPSLVDIPRLGDAPRFGSETSGRASPAAGGHRSPSGGATGSSKDRLSIANII</sequence>
<evidence type="ECO:0000259" key="5">
    <source>
        <dbReference type="PROSITE" id="PS50048"/>
    </source>
</evidence>
<feature type="compositionally biased region" description="Polar residues" evidence="4">
    <location>
        <begin position="713"/>
        <end position="736"/>
    </location>
</feature>
<accession>A0A9P8VZ28</accession>
<keyword evidence="7" id="KW-1185">Reference proteome</keyword>
<dbReference type="SUPFAM" id="SSF57701">
    <property type="entry name" value="Zn2/Cys6 DNA-binding domain"/>
    <property type="match status" value="1"/>
</dbReference>
<keyword evidence="3" id="KW-0175">Coiled coil</keyword>
<gene>
    <name evidence="6" type="ORF">B0T10DRAFT_530714</name>
</gene>
<feature type="region of interest" description="Disordered" evidence="4">
    <location>
        <begin position="1"/>
        <end position="131"/>
    </location>
</feature>
<dbReference type="GO" id="GO:0006351">
    <property type="term" value="P:DNA-templated transcription"/>
    <property type="evidence" value="ECO:0007669"/>
    <property type="project" value="InterPro"/>
</dbReference>
<feature type="region of interest" description="Disordered" evidence="4">
    <location>
        <begin position="203"/>
        <end position="223"/>
    </location>
</feature>
<feature type="compositionally biased region" description="Polar residues" evidence="4">
    <location>
        <begin position="766"/>
        <end position="775"/>
    </location>
</feature>
<feature type="compositionally biased region" description="Low complexity" evidence="4">
    <location>
        <begin position="16"/>
        <end position="30"/>
    </location>
</feature>
<protein>
    <submittedName>
        <fullName evidence="6">Fungal-specific transcription factor domain-containing protein</fullName>
    </submittedName>
</protein>
<dbReference type="CDD" id="cd00067">
    <property type="entry name" value="GAL4"/>
    <property type="match status" value="1"/>
</dbReference>
<dbReference type="PROSITE" id="PS50048">
    <property type="entry name" value="ZN2_CY6_FUNGAL_2"/>
    <property type="match status" value="1"/>
</dbReference>
<dbReference type="Proteomes" id="UP000777438">
    <property type="component" value="Unassembled WGS sequence"/>
</dbReference>
<dbReference type="PANTHER" id="PTHR46910">
    <property type="entry name" value="TRANSCRIPTION FACTOR PDR1"/>
    <property type="match status" value="1"/>
</dbReference>
<dbReference type="SMART" id="SM00906">
    <property type="entry name" value="Fungal_trans"/>
    <property type="match status" value="1"/>
</dbReference>
<evidence type="ECO:0000256" key="1">
    <source>
        <dbReference type="ARBA" id="ARBA00022723"/>
    </source>
</evidence>
<dbReference type="InterPro" id="IPR050987">
    <property type="entry name" value="AtrR-like"/>
</dbReference>
<reference evidence="6 7" key="1">
    <citation type="journal article" date="2021" name="Nat. Commun.">
        <title>Genetic determinants of endophytism in the Arabidopsis root mycobiome.</title>
        <authorList>
            <person name="Mesny F."/>
            <person name="Miyauchi S."/>
            <person name="Thiergart T."/>
            <person name="Pickel B."/>
            <person name="Atanasova L."/>
            <person name="Karlsson M."/>
            <person name="Huettel B."/>
            <person name="Barry K.W."/>
            <person name="Haridas S."/>
            <person name="Chen C."/>
            <person name="Bauer D."/>
            <person name="Andreopoulos W."/>
            <person name="Pangilinan J."/>
            <person name="LaButti K."/>
            <person name="Riley R."/>
            <person name="Lipzen A."/>
            <person name="Clum A."/>
            <person name="Drula E."/>
            <person name="Henrissat B."/>
            <person name="Kohler A."/>
            <person name="Grigoriev I.V."/>
            <person name="Martin F.M."/>
            <person name="Hacquard S."/>
        </authorList>
    </citation>
    <scope>NUCLEOTIDE SEQUENCE [LARGE SCALE GENOMIC DNA]</scope>
    <source>
        <strain evidence="6 7">MPI-CAGE-CH-0241</strain>
    </source>
</reference>
<dbReference type="EMBL" id="JAGPYM010000017">
    <property type="protein sequence ID" value="KAH6885765.1"/>
    <property type="molecule type" value="Genomic_DNA"/>
</dbReference>
<feature type="compositionally biased region" description="Polar residues" evidence="4">
    <location>
        <begin position="1"/>
        <end position="15"/>
    </location>
</feature>
<name>A0A9P8VZ28_9HYPO</name>
<evidence type="ECO:0000256" key="4">
    <source>
        <dbReference type="SAM" id="MobiDB-lite"/>
    </source>
</evidence>
<feature type="compositionally biased region" description="Polar residues" evidence="4">
    <location>
        <begin position="64"/>
        <end position="98"/>
    </location>
</feature>
<feature type="compositionally biased region" description="Basic and acidic residues" evidence="4">
    <location>
        <begin position="121"/>
        <end position="131"/>
    </location>
</feature>
<dbReference type="Pfam" id="PF00172">
    <property type="entry name" value="Zn_clus"/>
    <property type="match status" value="1"/>
</dbReference>
<evidence type="ECO:0000313" key="7">
    <source>
        <dbReference type="Proteomes" id="UP000777438"/>
    </source>
</evidence>
<evidence type="ECO:0000256" key="2">
    <source>
        <dbReference type="ARBA" id="ARBA00023242"/>
    </source>
</evidence>
<comment type="caution">
    <text evidence="6">The sequence shown here is derived from an EMBL/GenBank/DDBJ whole genome shotgun (WGS) entry which is preliminary data.</text>
</comment>
<dbReference type="CDD" id="cd12148">
    <property type="entry name" value="fungal_TF_MHR"/>
    <property type="match status" value="1"/>
</dbReference>
<feature type="domain" description="Zn(2)-C6 fungal-type" evidence="5">
    <location>
        <begin position="124"/>
        <end position="155"/>
    </location>
</feature>
<dbReference type="PANTHER" id="PTHR46910:SF1">
    <property type="entry name" value="MISCELLANEOUS ZN(II)2CYS6 TRANSCRIPTION FACTOR (EUROFUNG)-RELATED"/>
    <property type="match status" value="1"/>
</dbReference>
<dbReference type="InterPro" id="IPR001138">
    <property type="entry name" value="Zn2Cys6_DnaBD"/>
</dbReference>
<dbReference type="InterPro" id="IPR007219">
    <property type="entry name" value="XnlR_reg_dom"/>
</dbReference>
<feature type="coiled-coil region" evidence="3">
    <location>
        <begin position="162"/>
        <end position="189"/>
    </location>
</feature>
<dbReference type="GO" id="GO:0008270">
    <property type="term" value="F:zinc ion binding"/>
    <property type="evidence" value="ECO:0007669"/>
    <property type="project" value="InterPro"/>
</dbReference>
<evidence type="ECO:0000313" key="6">
    <source>
        <dbReference type="EMBL" id="KAH6885765.1"/>
    </source>
</evidence>
<dbReference type="GO" id="GO:0003677">
    <property type="term" value="F:DNA binding"/>
    <property type="evidence" value="ECO:0007669"/>
    <property type="project" value="InterPro"/>
</dbReference>
<feature type="region of interest" description="Disordered" evidence="4">
    <location>
        <begin position="713"/>
        <end position="839"/>
    </location>
</feature>
<dbReference type="OrthoDB" id="2110361at2759"/>
<dbReference type="SMART" id="SM00066">
    <property type="entry name" value="GAL4"/>
    <property type="match status" value="1"/>
</dbReference>
<evidence type="ECO:0000256" key="3">
    <source>
        <dbReference type="SAM" id="Coils"/>
    </source>
</evidence>